<evidence type="ECO:0000256" key="4">
    <source>
        <dbReference type="ARBA" id="ARBA00022692"/>
    </source>
</evidence>
<feature type="transmembrane region" description="Helical" evidence="12">
    <location>
        <begin position="72"/>
        <end position="91"/>
    </location>
</feature>
<feature type="transmembrane region" description="Helical" evidence="12">
    <location>
        <begin position="122"/>
        <end position="140"/>
    </location>
</feature>
<accession>K2JBB7</accession>
<dbReference type="Gene3D" id="1.20.1550.10">
    <property type="entry name" value="DsbB-like"/>
    <property type="match status" value="1"/>
</dbReference>
<comment type="subcellular location">
    <subcellularLocation>
        <location evidence="1">Membrane</location>
        <topology evidence="1">Multi-pass membrane protein</topology>
    </subcellularLocation>
</comment>
<reference evidence="13 14" key="1">
    <citation type="journal article" date="2012" name="J. Bacteriol.">
        <title>Genome Sequence of Oceanibaculum indicum Type Strain P24.</title>
        <authorList>
            <person name="Lai Q."/>
            <person name="Shao Z."/>
        </authorList>
    </citation>
    <scope>NUCLEOTIDE SEQUENCE [LARGE SCALE GENOMIC DNA]</scope>
    <source>
        <strain evidence="13 14">P24</strain>
    </source>
</reference>
<keyword evidence="4 12" id="KW-0812">Transmembrane</keyword>
<keyword evidence="9" id="KW-1015">Disulfide bond</keyword>
<dbReference type="InterPro" id="IPR003752">
    <property type="entry name" value="DiS_bond_form_DsbB/BdbC"/>
</dbReference>
<evidence type="ECO:0000256" key="3">
    <source>
        <dbReference type="ARBA" id="ARBA00022448"/>
    </source>
</evidence>
<dbReference type="SUPFAM" id="SSF158442">
    <property type="entry name" value="DsbB-like"/>
    <property type="match status" value="1"/>
</dbReference>
<keyword evidence="6 12" id="KW-1133">Transmembrane helix</keyword>
<dbReference type="PANTHER" id="PTHR43469">
    <property type="entry name" value="DISULFIDE FORMATION PROTEIN-RELATED"/>
    <property type="match status" value="1"/>
</dbReference>
<proteinExistence type="inferred from homology"/>
<evidence type="ECO:0000256" key="6">
    <source>
        <dbReference type="ARBA" id="ARBA00022989"/>
    </source>
</evidence>
<dbReference type="InterPro" id="IPR023380">
    <property type="entry name" value="DsbB-like_sf"/>
</dbReference>
<keyword evidence="10" id="KW-0143">Chaperone</keyword>
<comment type="caution">
    <text evidence="13">The sequence shown here is derived from an EMBL/GenBank/DDBJ whole genome shotgun (WGS) entry which is preliminary data.</text>
</comment>
<evidence type="ECO:0000313" key="14">
    <source>
        <dbReference type="Proteomes" id="UP000006746"/>
    </source>
</evidence>
<evidence type="ECO:0000256" key="12">
    <source>
        <dbReference type="SAM" id="Phobius"/>
    </source>
</evidence>
<evidence type="ECO:0000256" key="5">
    <source>
        <dbReference type="ARBA" id="ARBA00022982"/>
    </source>
</evidence>
<dbReference type="Proteomes" id="UP000006746">
    <property type="component" value="Unassembled WGS sequence"/>
</dbReference>
<dbReference type="eggNOG" id="COG1495">
    <property type="taxonomic scope" value="Bacteria"/>
</dbReference>
<protein>
    <submittedName>
        <fullName evidence="13">Disulfide bond formation protein</fullName>
    </submittedName>
</protein>
<evidence type="ECO:0000256" key="11">
    <source>
        <dbReference type="ARBA" id="ARBA00023284"/>
    </source>
</evidence>
<evidence type="ECO:0000256" key="8">
    <source>
        <dbReference type="ARBA" id="ARBA00023136"/>
    </source>
</evidence>
<evidence type="ECO:0000256" key="2">
    <source>
        <dbReference type="ARBA" id="ARBA00007602"/>
    </source>
</evidence>
<dbReference type="GO" id="GO:0016020">
    <property type="term" value="C:membrane"/>
    <property type="evidence" value="ECO:0007669"/>
    <property type="project" value="UniProtKB-SubCell"/>
</dbReference>
<dbReference type="PANTHER" id="PTHR43469:SF1">
    <property type="entry name" value="SPBETA PROPHAGE-DERIVED DISULFIDE BOND FORMATION PROTEIN B"/>
    <property type="match status" value="1"/>
</dbReference>
<keyword evidence="7" id="KW-0560">Oxidoreductase</keyword>
<dbReference type="Pfam" id="PF02600">
    <property type="entry name" value="DsbB"/>
    <property type="match status" value="1"/>
</dbReference>
<feature type="transmembrane region" description="Helical" evidence="12">
    <location>
        <begin position="47"/>
        <end position="65"/>
    </location>
</feature>
<comment type="similarity">
    <text evidence="2">Belongs to the DsbB family. BdbC subfamily.</text>
</comment>
<name>K2JBB7_9PROT</name>
<feature type="transmembrane region" description="Helical" evidence="12">
    <location>
        <begin position="12"/>
        <end position="35"/>
    </location>
</feature>
<keyword evidence="5" id="KW-0249">Electron transport</keyword>
<keyword evidence="3" id="KW-0813">Transport</keyword>
<dbReference type="InterPro" id="IPR012187">
    <property type="entry name" value="Disulphide_bond_form_BdbC"/>
</dbReference>
<dbReference type="AlphaFoldDB" id="K2JBB7"/>
<dbReference type="EMBL" id="AMRL01000042">
    <property type="protein sequence ID" value="EKE67884.1"/>
    <property type="molecule type" value="Genomic_DNA"/>
</dbReference>
<keyword evidence="14" id="KW-1185">Reference proteome</keyword>
<keyword evidence="11" id="KW-0676">Redox-active center</keyword>
<dbReference type="GO" id="GO:0006457">
    <property type="term" value="P:protein folding"/>
    <property type="evidence" value="ECO:0007669"/>
    <property type="project" value="InterPro"/>
</dbReference>
<evidence type="ECO:0000256" key="10">
    <source>
        <dbReference type="ARBA" id="ARBA00023186"/>
    </source>
</evidence>
<evidence type="ECO:0000256" key="7">
    <source>
        <dbReference type="ARBA" id="ARBA00023002"/>
    </source>
</evidence>
<sequence length="145" mass="15216">MTTPKDRPIGSIGWSCLFGAWLIALAATLGAVYIGEIFGLTPCQLCWYQRIAMFPLALILGVACLRNDAGVGCYALPLALAGGGVALWHSLLYVGWPPTSIEPCQAGVSCTGAGMTFMELPLPMLSLGAFLAISVLLLAGKRKSQ</sequence>
<dbReference type="STRING" id="1207063.P24_18229"/>
<keyword evidence="8 12" id="KW-0472">Membrane</keyword>
<evidence type="ECO:0000313" key="13">
    <source>
        <dbReference type="EMBL" id="EKE67884.1"/>
    </source>
</evidence>
<evidence type="ECO:0000256" key="1">
    <source>
        <dbReference type="ARBA" id="ARBA00004141"/>
    </source>
</evidence>
<organism evidence="13 14">
    <name type="scientific">Oceanibaculum indicum P24</name>
    <dbReference type="NCBI Taxonomy" id="1207063"/>
    <lineage>
        <taxon>Bacteria</taxon>
        <taxon>Pseudomonadati</taxon>
        <taxon>Pseudomonadota</taxon>
        <taxon>Alphaproteobacteria</taxon>
        <taxon>Rhodospirillales</taxon>
        <taxon>Oceanibaculaceae</taxon>
        <taxon>Oceanibaculum</taxon>
    </lineage>
</organism>
<dbReference type="RefSeq" id="WP_008946245.1">
    <property type="nucleotide sequence ID" value="NZ_AMRL01000042.1"/>
</dbReference>
<evidence type="ECO:0000256" key="9">
    <source>
        <dbReference type="ARBA" id="ARBA00023157"/>
    </source>
</evidence>
<gene>
    <name evidence="13" type="ORF">P24_18229</name>
</gene>
<dbReference type="PIRSF" id="PIRSF036659">
    <property type="entry name" value="BdbC"/>
    <property type="match status" value="1"/>
</dbReference>
<dbReference type="GO" id="GO:0015035">
    <property type="term" value="F:protein-disulfide reductase activity"/>
    <property type="evidence" value="ECO:0007669"/>
    <property type="project" value="InterPro"/>
</dbReference>